<reference evidence="1" key="2">
    <citation type="journal article" date="2015" name="Fish Shellfish Immunol.">
        <title>Early steps in the European eel (Anguilla anguilla)-Vibrio vulnificus interaction in the gills: Role of the RtxA13 toxin.</title>
        <authorList>
            <person name="Callol A."/>
            <person name="Pajuelo D."/>
            <person name="Ebbesson L."/>
            <person name="Teles M."/>
            <person name="MacKenzie S."/>
            <person name="Amaro C."/>
        </authorList>
    </citation>
    <scope>NUCLEOTIDE SEQUENCE</scope>
</reference>
<evidence type="ECO:0000313" key="1">
    <source>
        <dbReference type="EMBL" id="JAH05982.1"/>
    </source>
</evidence>
<name>A0A0E9PNW6_ANGAN</name>
<proteinExistence type="predicted"/>
<accession>A0A0E9PNW6</accession>
<protein>
    <submittedName>
        <fullName evidence="1">Uncharacterized protein</fullName>
    </submittedName>
</protein>
<dbReference type="EMBL" id="GBXM01102595">
    <property type="protein sequence ID" value="JAH05982.1"/>
    <property type="molecule type" value="Transcribed_RNA"/>
</dbReference>
<reference evidence="1" key="1">
    <citation type="submission" date="2014-11" db="EMBL/GenBank/DDBJ databases">
        <authorList>
            <person name="Amaro Gonzalez C."/>
        </authorList>
    </citation>
    <scope>NUCLEOTIDE SEQUENCE</scope>
</reference>
<dbReference type="AlphaFoldDB" id="A0A0E9PNW6"/>
<sequence>MGIRIGEFGAHNCSVALATTTTTTYFKTMFFGTNLNLPEPAPCCQKLSFRFQRSLL</sequence>
<organism evidence="1">
    <name type="scientific">Anguilla anguilla</name>
    <name type="common">European freshwater eel</name>
    <name type="synonym">Muraena anguilla</name>
    <dbReference type="NCBI Taxonomy" id="7936"/>
    <lineage>
        <taxon>Eukaryota</taxon>
        <taxon>Metazoa</taxon>
        <taxon>Chordata</taxon>
        <taxon>Craniata</taxon>
        <taxon>Vertebrata</taxon>
        <taxon>Euteleostomi</taxon>
        <taxon>Actinopterygii</taxon>
        <taxon>Neopterygii</taxon>
        <taxon>Teleostei</taxon>
        <taxon>Anguilliformes</taxon>
        <taxon>Anguillidae</taxon>
        <taxon>Anguilla</taxon>
    </lineage>
</organism>